<keyword evidence="5" id="KW-1185">Reference proteome</keyword>
<dbReference type="InterPro" id="IPR000868">
    <property type="entry name" value="Isochorismatase-like_dom"/>
</dbReference>
<proteinExistence type="inferred from homology"/>
<dbReference type="EMBL" id="AJAP01000004">
    <property type="protein sequence ID" value="EOH90662.1"/>
    <property type="molecule type" value="Genomic_DNA"/>
</dbReference>
<dbReference type="Pfam" id="PF00857">
    <property type="entry name" value="Isochorismatase"/>
    <property type="match status" value="1"/>
</dbReference>
<comment type="caution">
    <text evidence="4">The sequence shown here is derived from an EMBL/GenBank/DDBJ whole genome shotgun (WGS) entry which is preliminary data.</text>
</comment>
<comment type="similarity">
    <text evidence="1">Belongs to the isochorismatase family.</text>
</comment>
<dbReference type="PATRIC" id="fig|1158606.3.peg.376"/>
<dbReference type="PANTHER" id="PTHR43540:SF14">
    <property type="entry name" value="ISOCHORISMATASE"/>
    <property type="match status" value="1"/>
</dbReference>
<evidence type="ECO:0000256" key="2">
    <source>
        <dbReference type="ARBA" id="ARBA00022801"/>
    </source>
</evidence>
<evidence type="ECO:0000259" key="3">
    <source>
        <dbReference type="Pfam" id="PF00857"/>
    </source>
</evidence>
<dbReference type="AlphaFoldDB" id="R2Q280"/>
<dbReference type="STRING" id="57732.RU94_GL000114"/>
<gene>
    <name evidence="4" type="ORF">UAS_00391</name>
</gene>
<dbReference type="HOGENOM" id="CLU_068979_5_5_9"/>
<protein>
    <recommendedName>
        <fullName evidence="3">Isochorismatase-like domain-containing protein</fullName>
    </recommendedName>
</protein>
<evidence type="ECO:0000313" key="4">
    <source>
        <dbReference type="EMBL" id="EOH90662.1"/>
    </source>
</evidence>
<dbReference type="SUPFAM" id="SSF52499">
    <property type="entry name" value="Isochorismatase-like hydrolases"/>
    <property type="match status" value="1"/>
</dbReference>
<dbReference type="RefSeq" id="WP_010753062.1">
    <property type="nucleotide sequence ID" value="NZ_ASVU01000001.1"/>
</dbReference>
<dbReference type="InterPro" id="IPR050272">
    <property type="entry name" value="Isochorismatase-like_hydrls"/>
</dbReference>
<dbReference type="GO" id="GO:0016787">
    <property type="term" value="F:hydrolase activity"/>
    <property type="evidence" value="ECO:0007669"/>
    <property type="project" value="UniProtKB-KW"/>
</dbReference>
<feature type="domain" description="Isochorismatase-like" evidence="3">
    <location>
        <begin position="9"/>
        <end position="146"/>
    </location>
</feature>
<name>R2Q280_9ENTE</name>
<dbReference type="GeneID" id="78363946"/>
<dbReference type="OrthoDB" id="9785724at2"/>
<accession>R2Q280</accession>
<reference evidence="4 5" key="1">
    <citation type="submission" date="2013-02" db="EMBL/GenBank/DDBJ databases">
        <title>The Genome Sequence of Enterococcus asini ATCC_700915.</title>
        <authorList>
            <consortium name="The Broad Institute Genome Sequencing Platform"/>
            <consortium name="The Broad Institute Genome Sequencing Center for Infectious Disease"/>
            <person name="Earl A.M."/>
            <person name="Gilmore M.S."/>
            <person name="Lebreton F."/>
            <person name="Walker B."/>
            <person name="Young S.K."/>
            <person name="Zeng Q."/>
            <person name="Gargeya S."/>
            <person name="Fitzgerald M."/>
            <person name="Haas B."/>
            <person name="Abouelleil A."/>
            <person name="Alvarado L."/>
            <person name="Arachchi H.M."/>
            <person name="Berlin A.M."/>
            <person name="Chapman S.B."/>
            <person name="Dewar J."/>
            <person name="Goldberg J."/>
            <person name="Griggs A."/>
            <person name="Gujja S."/>
            <person name="Hansen M."/>
            <person name="Howarth C."/>
            <person name="Imamovic A."/>
            <person name="Larimer J."/>
            <person name="McCowan C."/>
            <person name="Murphy C."/>
            <person name="Neiman D."/>
            <person name="Pearson M."/>
            <person name="Priest M."/>
            <person name="Roberts A."/>
            <person name="Saif S."/>
            <person name="Shea T."/>
            <person name="Sisk P."/>
            <person name="Sykes S."/>
            <person name="Wortman J."/>
            <person name="Nusbaum C."/>
            <person name="Birren B."/>
        </authorList>
    </citation>
    <scope>NUCLEOTIDE SEQUENCE [LARGE SCALE GENOMIC DNA]</scope>
    <source>
        <strain evidence="4 5">ATCC 700915</strain>
    </source>
</reference>
<dbReference type="PANTHER" id="PTHR43540">
    <property type="entry name" value="PEROXYUREIDOACRYLATE/UREIDOACRYLATE AMIDOHYDROLASE-RELATED"/>
    <property type="match status" value="1"/>
</dbReference>
<dbReference type="Gene3D" id="3.40.50.850">
    <property type="entry name" value="Isochorismatase-like"/>
    <property type="match status" value="1"/>
</dbReference>
<dbReference type="InterPro" id="IPR036380">
    <property type="entry name" value="Isochorismatase-like_sf"/>
</dbReference>
<sequence>MNEAGLCDALLIIDLQNGVCYGETQLHHLDELIIRVNQKIECYHKAKRTIIFVQHNDADLVKNTQSWSLIPKLQTEKGTHFVQKQHANSFYQTDLDLILKKHQVQTIEICGAQTEYCIDATIKMAHGLGYRLFLEKSLTSTYDNDFMSARQTIGFYEGIWAQRFLTLV</sequence>
<keyword evidence="2" id="KW-0378">Hydrolase</keyword>
<evidence type="ECO:0000313" key="5">
    <source>
        <dbReference type="Proteomes" id="UP000013777"/>
    </source>
</evidence>
<evidence type="ECO:0000256" key="1">
    <source>
        <dbReference type="ARBA" id="ARBA00006336"/>
    </source>
</evidence>
<organism evidence="4 5">
    <name type="scientific">Enterococcus asini ATCC 700915</name>
    <dbReference type="NCBI Taxonomy" id="1158606"/>
    <lineage>
        <taxon>Bacteria</taxon>
        <taxon>Bacillati</taxon>
        <taxon>Bacillota</taxon>
        <taxon>Bacilli</taxon>
        <taxon>Lactobacillales</taxon>
        <taxon>Enterococcaceae</taxon>
        <taxon>Enterococcus</taxon>
    </lineage>
</organism>
<dbReference type="Proteomes" id="UP000013777">
    <property type="component" value="Unassembled WGS sequence"/>
</dbReference>
<dbReference type="CDD" id="cd01014">
    <property type="entry name" value="nicotinamidase_related"/>
    <property type="match status" value="1"/>
</dbReference>
<dbReference type="eggNOG" id="COG1335">
    <property type="taxonomic scope" value="Bacteria"/>
</dbReference>